<comment type="similarity">
    <text evidence="1 4">Belongs to the UDP-glycosyltransferase family.</text>
</comment>
<evidence type="ECO:0000256" key="3">
    <source>
        <dbReference type="ARBA" id="ARBA00022679"/>
    </source>
</evidence>
<evidence type="ECO:0000256" key="1">
    <source>
        <dbReference type="ARBA" id="ARBA00009995"/>
    </source>
</evidence>
<dbReference type="FunFam" id="3.40.50.2000:FF:000202">
    <property type="entry name" value="Glycosyltransferase"/>
    <property type="match status" value="1"/>
</dbReference>
<evidence type="ECO:0000256" key="2">
    <source>
        <dbReference type="ARBA" id="ARBA00022676"/>
    </source>
</evidence>
<dbReference type="OrthoDB" id="5835829at2759"/>
<dbReference type="OMA" id="AVTQWGH"/>
<evidence type="ECO:0000256" key="5">
    <source>
        <dbReference type="RuleBase" id="RU362057"/>
    </source>
</evidence>
<keyword evidence="7" id="KW-1185">Reference proteome</keyword>
<dbReference type="EMBL" id="LFYR01001623">
    <property type="protein sequence ID" value="KMZ60194.1"/>
    <property type="molecule type" value="Genomic_DNA"/>
</dbReference>
<dbReference type="EC" id="2.4.1.-" evidence="5"/>
<dbReference type="PROSITE" id="PS00375">
    <property type="entry name" value="UDPGT"/>
    <property type="match status" value="1"/>
</dbReference>
<dbReference type="Pfam" id="PF00201">
    <property type="entry name" value="UDPGT"/>
    <property type="match status" value="1"/>
</dbReference>
<evidence type="ECO:0000313" key="6">
    <source>
        <dbReference type="EMBL" id="KMZ60194.1"/>
    </source>
</evidence>
<gene>
    <name evidence="6" type="ORF">ZOSMA_5G00560</name>
</gene>
<name>A0A0K9NTV3_ZOSMR</name>
<dbReference type="Proteomes" id="UP000036987">
    <property type="component" value="Unassembled WGS sequence"/>
</dbReference>
<accession>A0A0K9NTV3</accession>
<evidence type="ECO:0000313" key="7">
    <source>
        <dbReference type="Proteomes" id="UP000036987"/>
    </source>
</evidence>
<dbReference type="PANTHER" id="PTHR48047">
    <property type="entry name" value="GLYCOSYLTRANSFERASE"/>
    <property type="match status" value="1"/>
</dbReference>
<organism evidence="6 7">
    <name type="scientific">Zostera marina</name>
    <name type="common">Eelgrass</name>
    <dbReference type="NCBI Taxonomy" id="29655"/>
    <lineage>
        <taxon>Eukaryota</taxon>
        <taxon>Viridiplantae</taxon>
        <taxon>Streptophyta</taxon>
        <taxon>Embryophyta</taxon>
        <taxon>Tracheophyta</taxon>
        <taxon>Spermatophyta</taxon>
        <taxon>Magnoliopsida</taxon>
        <taxon>Liliopsida</taxon>
        <taxon>Zosteraceae</taxon>
        <taxon>Zostera</taxon>
    </lineage>
</organism>
<reference evidence="7" key="1">
    <citation type="journal article" date="2016" name="Nature">
        <title>The genome of the seagrass Zostera marina reveals angiosperm adaptation to the sea.</title>
        <authorList>
            <person name="Olsen J.L."/>
            <person name="Rouze P."/>
            <person name="Verhelst B."/>
            <person name="Lin Y.-C."/>
            <person name="Bayer T."/>
            <person name="Collen J."/>
            <person name="Dattolo E."/>
            <person name="De Paoli E."/>
            <person name="Dittami S."/>
            <person name="Maumus F."/>
            <person name="Michel G."/>
            <person name="Kersting A."/>
            <person name="Lauritano C."/>
            <person name="Lohaus R."/>
            <person name="Toepel M."/>
            <person name="Tonon T."/>
            <person name="Vanneste K."/>
            <person name="Amirebrahimi M."/>
            <person name="Brakel J."/>
            <person name="Bostroem C."/>
            <person name="Chovatia M."/>
            <person name="Grimwood J."/>
            <person name="Jenkins J.W."/>
            <person name="Jueterbock A."/>
            <person name="Mraz A."/>
            <person name="Stam W.T."/>
            <person name="Tice H."/>
            <person name="Bornberg-Bauer E."/>
            <person name="Green P.J."/>
            <person name="Pearson G.A."/>
            <person name="Procaccini G."/>
            <person name="Duarte C.M."/>
            <person name="Schmutz J."/>
            <person name="Reusch T.B.H."/>
            <person name="Van de Peer Y."/>
        </authorList>
    </citation>
    <scope>NUCLEOTIDE SEQUENCE [LARGE SCALE GENOMIC DNA]</scope>
    <source>
        <strain evidence="7">cv. Finnish</strain>
    </source>
</reference>
<dbReference type="PANTHER" id="PTHR48047:SF182">
    <property type="entry name" value="GLYCOSYLTRANSFERASE"/>
    <property type="match status" value="1"/>
</dbReference>
<comment type="caution">
    <text evidence="6">The sequence shown here is derived from an EMBL/GenBank/DDBJ whole genome shotgun (WGS) entry which is preliminary data.</text>
</comment>
<dbReference type="SUPFAM" id="SSF53756">
    <property type="entry name" value="UDP-Glycosyltransferase/glycogen phosphorylase"/>
    <property type="match status" value="1"/>
</dbReference>
<keyword evidence="2 4" id="KW-0328">Glycosyltransferase</keyword>
<dbReference type="Gene3D" id="3.40.50.2000">
    <property type="entry name" value="Glycogen Phosphorylase B"/>
    <property type="match status" value="2"/>
</dbReference>
<sequence>MDASNSAHFVMIPLVAIGTMNPMLDLASALALRGSVVTFVTTPVNAKRMESGIDHCTKTELPIQFAVIHFPCSQAGLPEGGENVDLIPSMSYKSNFLQAITLLKEPIMELLLKSQSPKPSCFITGSFFGSDVWVNELARFFGASWLIFDGPGVFSTLCYTLLEKCDTFPKNPAEPFHILIPFMLQGMPHDVTITRSQLPPNLTYRSQDYKIKEKNMEYFDGIIINSFTELEMEYAQVYEAVTGKNLWMIGPLSLHSNNEPSSDVSYTWNRGNKSEIDEQQCINWLDYHKPRSVIYACFGSREKLSLLQLVELGFGLKNSNHPFVWVVRQKEDENIDLWLSEFEGEMATESEDKKAQGLVIRGWAPQLHILSHPSIGGFLTHCGWNSIIEGISAGIPMITWPYCAEQFLNEKLVVEVLEIGVSVGVKHQKYFGILVENSTVTNAVKRLMNESEEAKIRRTKVKKLSIMAKMAMDEGGSSHTNLMKLNKYAAL</sequence>
<dbReference type="InterPro" id="IPR002213">
    <property type="entry name" value="UDP_glucos_trans"/>
</dbReference>
<dbReference type="AlphaFoldDB" id="A0A0K9NTV3"/>
<protein>
    <recommendedName>
        <fullName evidence="5">Glycosyltransferase</fullName>
        <ecNumber evidence="5">2.4.1.-</ecNumber>
    </recommendedName>
</protein>
<dbReference type="CDD" id="cd03784">
    <property type="entry name" value="GT1_Gtf-like"/>
    <property type="match status" value="1"/>
</dbReference>
<proteinExistence type="inferred from homology"/>
<dbReference type="STRING" id="29655.A0A0K9NTV3"/>
<dbReference type="GO" id="GO:0008194">
    <property type="term" value="F:UDP-glycosyltransferase activity"/>
    <property type="evidence" value="ECO:0007669"/>
    <property type="project" value="InterPro"/>
</dbReference>
<keyword evidence="3 4" id="KW-0808">Transferase</keyword>
<dbReference type="InterPro" id="IPR035595">
    <property type="entry name" value="UDP_glycos_trans_CS"/>
</dbReference>
<evidence type="ECO:0000256" key="4">
    <source>
        <dbReference type="RuleBase" id="RU003718"/>
    </source>
</evidence>